<dbReference type="Gene3D" id="3.10.450.50">
    <property type="match status" value="1"/>
</dbReference>
<sequence length="137" mass="15239">MNLKDLTDRYVAVWSEPDADRRRAAIRELWADDAVHVLQAPLELREAAAGLGFDRLVLEARGHDELESRVTRAYQEFVAPGTFVFQAAGAAERLREVVKFRWEMVPRAGGDPAGAGLEFLVLGPDGRIVGDYQFIEG</sequence>
<keyword evidence="2" id="KW-1185">Reference proteome</keyword>
<evidence type="ECO:0008006" key="3">
    <source>
        <dbReference type="Google" id="ProtNLM"/>
    </source>
</evidence>
<dbReference type="SUPFAM" id="SSF54427">
    <property type="entry name" value="NTF2-like"/>
    <property type="match status" value="1"/>
</dbReference>
<name>A0ABV9VR17_9ACTN</name>
<protein>
    <recommendedName>
        <fullName evidence="3">SnoaL-like domain-containing protein</fullName>
    </recommendedName>
</protein>
<accession>A0ABV9VR17</accession>
<dbReference type="EMBL" id="JBHSIU010000011">
    <property type="protein sequence ID" value="MFC4998119.1"/>
    <property type="molecule type" value="Genomic_DNA"/>
</dbReference>
<reference evidence="2" key="1">
    <citation type="journal article" date="2019" name="Int. J. Syst. Evol. Microbiol.">
        <title>The Global Catalogue of Microorganisms (GCM) 10K type strain sequencing project: providing services to taxonomists for standard genome sequencing and annotation.</title>
        <authorList>
            <consortium name="The Broad Institute Genomics Platform"/>
            <consortium name="The Broad Institute Genome Sequencing Center for Infectious Disease"/>
            <person name="Wu L."/>
            <person name="Ma J."/>
        </authorList>
    </citation>
    <scope>NUCLEOTIDE SEQUENCE [LARGE SCALE GENOMIC DNA]</scope>
    <source>
        <strain evidence="2">CGMCC 4.7152</strain>
    </source>
</reference>
<evidence type="ECO:0000313" key="2">
    <source>
        <dbReference type="Proteomes" id="UP001595912"/>
    </source>
</evidence>
<comment type="caution">
    <text evidence="1">The sequence shown here is derived from an EMBL/GenBank/DDBJ whole genome shotgun (WGS) entry which is preliminary data.</text>
</comment>
<gene>
    <name evidence="1" type="ORF">ACFPIJ_09775</name>
</gene>
<evidence type="ECO:0000313" key="1">
    <source>
        <dbReference type="EMBL" id="MFC4998119.1"/>
    </source>
</evidence>
<proteinExistence type="predicted"/>
<organism evidence="1 2">
    <name type="scientific">Dactylosporangium cerinum</name>
    <dbReference type="NCBI Taxonomy" id="1434730"/>
    <lineage>
        <taxon>Bacteria</taxon>
        <taxon>Bacillati</taxon>
        <taxon>Actinomycetota</taxon>
        <taxon>Actinomycetes</taxon>
        <taxon>Micromonosporales</taxon>
        <taxon>Micromonosporaceae</taxon>
        <taxon>Dactylosporangium</taxon>
    </lineage>
</organism>
<dbReference type="InterPro" id="IPR032710">
    <property type="entry name" value="NTF2-like_dom_sf"/>
</dbReference>
<dbReference type="RefSeq" id="WP_380114374.1">
    <property type="nucleotide sequence ID" value="NZ_JBHSIU010000011.1"/>
</dbReference>
<dbReference type="Proteomes" id="UP001595912">
    <property type="component" value="Unassembled WGS sequence"/>
</dbReference>